<feature type="compositionally biased region" description="Polar residues" evidence="1">
    <location>
        <begin position="100"/>
        <end position="121"/>
    </location>
</feature>
<name>A0A9D1JE51_9FIRM</name>
<keyword evidence="3" id="KW-0732">Signal</keyword>
<keyword evidence="2" id="KW-1133">Transmembrane helix</keyword>
<feature type="chain" id="PRO_5038983680" evidence="3">
    <location>
        <begin position="33"/>
        <end position="181"/>
    </location>
</feature>
<evidence type="ECO:0000313" key="5">
    <source>
        <dbReference type="Proteomes" id="UP000824201"/>
    </source>
</evidence>
<reference evidence="4" key="1">
    <citation type="submission" date="2020-10" db="EMBL/GenBank/DDBJ databases">
        <authorList>
            <person name="Gilroy R."/>
        </authorList>
    </citation>
    <scope>NUCLEOTIDE SEQUENCE</scope>
    <source>
        <strain evidence="4">ChiW13-3771</strain>
    </source>
</reference>
<gene>
    <name evidence="4" type="ORF">IAC96_13130</name>
</gene>
<accession>A0A9D1JE51</accession>
<feature type="region of interest" description="Disordered" evidence="1">
    <location>
        <begin position="93"/>
        <end position="121"/>
    </location>
</feature>
<dbReference type="AlphaFoldDB" id="A0A9D1JE51"/>
<evidence type="ECO:0000256" key="3">
    <source>
        <dbReference type="SAM" id="SignalP"/>
    </source>
</evidence>
<dbReference type="EMBL" id="DVHN01000187">
    <property type="protein sequence ID" value="HIR89882.1"/>
    <property type="molecule type" value="Genomic_DNA"/>
</dbReference>
<keyword evidence="2" id="KW-0812">Transmembrane</keyword>
<evidence type="ECO:0000256" key="2">
    <source>
        <dbReference type="SAM" id="Phobius"/>
    </source>
</evidence>
<feature type="transmembrane region" description="Helical" evidence="2">
    <location>
        <begin position="145"/>
        <end position="176"/>
    </location>
</feature>
<comment type="caution">
    <text evidence="4">The sequence shown here is derived from an EMBL/GenBank/DDBJ whole genome shotgun (WGS) entry which is preliminary data.</text>
</comment>
<evidence type="ECO:0000313" key="4">
    <source>
        <dbReference type="EMBL" id="HIR89882.1"/>
    </source>
</evidence>
<dbReference type="Proteomes" id="UP000824201">
    <property type="component" value="Unassembled WGS sequence"/>
</dbReference>
<reference evidence="4" key="2">
    <citation type="journal article" date="2021" name="PeerJ">
        <title>Extensive microbial diversity within the chicken gut microbiome revealed by metagenomics and culture.</title>
        <authorList>
            <person name="Gilroy R."/>
            <person name="Ravi A."/>
            <person name="Getino M."/>
            <person name="Pursley I."/>
            <person name="Horton D.L."/>
            <person name="Alikhan N.F."/>
            <person name="Baker D."/>
            <person name="Gharbi K."/>
            <person name="Hall N."/>
            <person name="Watson M."/>
            <person name="Adriaenssens E.M."/>
            <person name="Foster-Nyarko E."/>
            <person name="Jarju S."/>
            <person name="Secka A."/>
            <person name="Antonio M."/>
            <person name="Oren A."/>
            <person name="Chaudhuri R.R."/>
            <person name="La Ragione R."/>
            <person name="Hildebrand F."/>
            <person name="Pallen M.J."/>
        </authorList>
    </citation>
    <scope>NUCLEOTIDE SEQUENCE</scope>
    <source>
        <strain evidence="4">ChiW13-3771</strain>
    </source>
</reference>
<protein>
    <submittedName>
        <fullName evidence="4">Uncharacterized protein</fullName>
    </submittedName>
</protein>
<sequence length="181" mass="18605">MIFWKKQKRMKNSIILIALIAVAILFPTNGQAAEEVMPIAQPVVEESSAPMESSVSVAETTLAAPEEISTQNVSGETSLAETPAQIAPSEAIPGEVPASTAPSTPAETPAQTASATAGETPVQTIQGETAQEEVMDSNAQQGMSILPLLIVLIGLVIVVAVIVAVSTAVSSVAVAVDDEEE</sequence>
<organism evidence="4 5">
    <name type="scientific">Candidatus Fimimorpha faecalis</name>
    <dbReference type="NCBI Taxonomy" id="2840824"/>
    <lineage>
        <taxon>Bacteria</taxon>
        <taxon>Bacillati</taxon>
        <taxon>Bacillota</taxon>
        <taxon>Clostridia</taxon>
        <taxon>Eubacteriales</taxon>
        <taxon>Candidatus Fimimorpha</taxon>
    </lineage>
</organism>
<feature type="signal peptide" evidence="3">
    <location>
        <begin position="1"/>
        <end position="32"/>
    </location>
</feature>
<keyword evidence="2" id="KW-0472">Membrane</keyword>
<evidence type="ECO:0000256" key="1">
    <source>
        <dbReference type="SAM" id="MobiDB-lite"/>
    </source>
</evidence>
<proteinExistence type="predicted"/>